<protein>
    <submittedName>
        <fullName evidence="1">Uncharacterized protein</fullName>
    </submittedName>
</protein>
<proteinExistence type="predicted"/>
<reference evidence="1" key="1">
    <citation type="submission" date="2023-03" db="EMBL/GenBank/DDBJ databases">
        <title>Massive genome expansion in bonnet fungi (Mycena s.s.) driven by repeated elements and novel gene families across ecological guilds.</title>
        <authorList>
            <consortium name="Lawrence Berkeley National Laboratory"/>
            <person name="Harder C.B."/>
            <person name="Miyauchi S."/>
            <person name="Viragh M."/>
            <person name="Kuo A."/>
            <person name="Thoen E."/>
            <person name="Andreopoulos B."/>
            <person name="Lu D."/>
            <person name="Skrede I."/>
            <person name="Drula E."/>
            <person name="Henrissat B."/>
            <person name="Morin E."/>
            <person name="Kohler A."/>
            <person name="Barry K."/>
            <person name="LaButti K."/>
            <person name="Morin E."/>
            <person name="Salamov A."/>
            <person name="Lipzen A."/>
            <person name="Mereny Z."/>
            <person name="Hegedus B."/>
            <person name="Baldrian P."/>
            <person name="Stursova M."/>
            <person name="Weitz H."/>
            <person name="Taylor A."/>
            <person name="Grigoriev I.V."/>
            <person name="Nagy L.G."/>
            <person name="Martin F."/>
            <person name="Kauserud H."/>
        </authorList>
    </citation>
    <scope>NUCLEOTIDE SEQUENCE</scope>
    <source>
        <strain evidence="1">CBHHK067</strain>
    </source>
</reference>
<evidence type="ECO:0000313" key="2">
    <source>
        <dbReference type="Proteomes" id="UP001221757"/>
    </source>
</evidence>
<accession>A0AAD7FXQ5</accession>
<keyword evidence="2" id="KW-1185">Reference proteome</keyword>
<dbReference type="EMBL" id="JARKIE010000372">
    <property type="protein sequence ID" value="KAJ7648880.1"/>
    <property type="molecule type" value="Genomic_DNA"/>
</dbReference>
<organism evidence="1 2">
    <name type="scientific">Mycena rosella</name>
    <name type="common">Pink bonnet</name>
    <name type="synonym">Agaricus rosellus</name>
    <dbReference type="NCBI Taxonomy" id="1033263"/>
    <lineage>
        <taxon>Eukaryota</taxon>
        <taxon>Fungi</taxon>
        <taxon>Dikarya</taxon>
        <taxon>Basidiomycota</taxon>
        <taxon>Agaricomycotina</taxon>
        <taxon>Agaricomycetes</taxon>
        <taxon>Agaricomycetidae</taxon>
        <taxon>Agaricales</taxon>
        <taxon>Marasmiineae</taxon>
        <taxon>Mycenaceae</taxon>
        <taxon>Mycena</taxon>
    </lineage>
</organism>
<comment type="caution">
    <text evidence="1">The sequence shown here is derived from an EMBL/GenBank/DDBJ whole genome shotgun (WGS) entry which is preliminary data.</text>
</comment>
<sequence length="216" mass="23567">MFPASSNATPQLIAAPPRFHNGFASLPGAPVVFSVARTGAYMPRKVFAPLLVLPALVRVLIRSHPFSHICSPAPRTPPAPVRLPLPPRTPLPSCRTTIHPVPDLHPPRPVTPRRIHLYPPPRHDTEGVVGIAHIKDRLQEGYPIDFQDIVSRFTMDASSEFLFGHNATLPAGLPYPLYATRPSRSAPDSPSTQFAAALNLAQLIAFERFPSGPSWP</sequence>
<name>A0AAD7FXQ5_MYCRO</name>
<dbReference type="Proteomes" id="UP001221757">
    <property type="component" value="Unassembled WGS sequence"/>
</dbReference>
<dbReference type="AlphaFoldDB" id="A0AAD7FXQ5"/>
<evidence type="ECO:0000313" key="1">
    <source>
        <dbReference type="EMBL" id="KAJ7648880.1"/>
    </source>
</evidence>
<gene>
    <name evidence="1" type="ORF">B0H17DRAFT_1215463</name>
</gene>